<dbReference type="GO" id="GO:0033177">
    <property type="term" value="C:proton-transporting two-sector ATPase complex, proton-transporting domain"/>
    <property type="evidence" value="ECO:0007669"/>
    <property type="project" value="InterPro"/>
</dbReference>
<dbReference type="InterPro" id="IPR000454">
    <property type="entry name" value="ATP_synth_F0_csu"/>
</dbReference>
<gene>
    <name evidence="12 14" type="primary">atpE</name>
    <name evidence="14" type="ORF">HER12_02380</name>
</gene>
<evidence type="ECO:0000256" key="3">
    <source>
        <dbReference type="ARBA" id="ARBA00022448"/>
    </source>
</evidence>
<feature type="transmembrane region" description="Helical" evidence="12">
    <location>
        <begin position="36"/>
        <end position="57"/>
    </location>
</feature>
<name>A0A846TQJ5_9MOLU</name>
<dbReference type="PROSITE" id="PS00605">
    <property type="entry name" value="ATPASE_C"/>
    <property type="match status" value="1"/>
</dbReference>
<dbReference type="AlphaFoldDB" id="A0A846TQJ5"/>
<dbReference type="HAMAP" id="MF_01396">
    <property type="entry name" value="ATP_synth_c_bact"/>
    <property type="match status" value="1"/>
</dbReference>
<comment type="function">
    <text evidence="12">F(1)F(0) ATP synthase produces ATP from ADP in the presence of a proton or sodium gradient. F-type ATPases consist of two structural domains, F(1) containing the extramembraneous catalytic core and F(0) containing the membrane proton channel, linked together by a central stalk and a peripheral stalk. During catalysis, ATP synthesis in the catalytic domain of F(1) is coupled via a rotary mechanism of the central stalk subunits to proton translocation.</text>
</comment>
<evidence type="ECO:0000256" key="12">
    <source>
        <dbReference type="HAMAP-Rule" id="MF_01396"/>
    </source>
</evidence>
<comment type="similarity">
    <text evidence="2 12">Belongs to the ATPase C chain family.</text>
</comment>
<evidence type="ECO:0000256" key="11">
    <source>
        <dbReference type="ARBA" id="ARBA00023310"/>
    </source>
</evidence>
<keyword evidence="15" id="KW-1185">Reference proteome</keyword>
<feature type="domain" description="V-ATPase proteolipid subunit C-like" evidence="13">
    <location>
        <begin position="37"/>
        <end position="99"/>
    </location>
</feature>
<proteinExistence type="inferred from homology"/>
<dbReference type="EMBL" id="JAAVVK010000002">
    <property type="protein sequence ID" value="NKE38600.1"/>
    <property type="molecule type" value="Genomic_DNA"/>
</dbReference>
<comment type="caution">
    <text evidence="14">The sequence shown here is derived from an EMBL/GenBank/DDBJ whole genome shotgun (WGS) entry which is preliminary data.</text>
</comment>
<organism evidence="14 15">
    <name type="scientific">Spiroplasma platyhelix PALS-1</name>
    <dbReference type="NCBI Taxonomy" id="1276218"/>
    <lineage>
        <taxon>Bacteria</taxon>
        <taxon>Bacillati</taxon>
        <taxon>Mycoplasmatota</taxon>
        <taxon>Mollicutes</taxon>
        <taxon>Entomoplasmatales</taxon>
        <taxon>Spiroplasmataceae</taxon>
        <taxon>Spiroplasma</taxon>
    </lineage>
</organism>
<dbReference type="InterPro" id="IPR020537">
    <property type="entry name" value="ATP_synth_F0_csu_DDCD_BS"/>
</dbReference>
<evidence type="ECO:0000259" key="13">
    <source>
        <dbReference type="Pfam" id="PF00137"/>
    </source>
</evidence>
<dbReference type="PRINTS" id="PR00124">
    <property type="entry name" value="ATPASEC"/>
</dbReference>
<dbReference type="Proteomes" id="UP000584587">
    <property type="component" value="Unassembled WGS sequence"/>
</dbReference>
<evidence type="ECO:0000256" key="9">
    <source>
        <dbReference type="ARBA" id="ARBA00023121"/>
    </source>
</evidence>
<keyword evidence="12" id="KW-1003">Cell membrane</keyword>
<dbReference type="InterPro" id="IPR002379">
    <property type="entry name" value="ATPase_proteolipid_c-like_dom"/>
</dbReference>
<evidence type="ECO:0000256" key="4">
    <source>
        <dbReference type="ARBA" id="ARBA00022547"/>
    </source>
</evidence>
<evidence type="ECO:0000313" key="14">
    <source>
        <dbReference type="EMBL" id="NKE38600.1"/>
    </source>
</evidence>
<keyword evidence="8 12" id="KW-0406">Ion transport</keyword>
<evidence type="ECO:0000256" key="8">
    <source>
        <dbReference type="ARBA" id="ARBA00023065"/>
    </source>
</evidence>
<keyword evidence="5 12" id="KW-0812">Transmembrane</keyword>
<keyword evidence="7 12" id="KW-1133">Transmembrane helix</keyword>
<evidence type="ECO:0000256" key="5">
    <source>
        <dbReference type="ARBA" id="ARBA00022692"/>
    </source>
</evidence>
<keyword evidence="3 12" id="KW-0813">Transport</keyword>
<sequence>MNIFADASHLDIITVFFSHIWNLLETTGDVGQGLKFVGAGLAIITCFGTGIGQGYAAGKAVEAVARNPEVESKIRNMFIIGAAIAESGAIYGLVISLILIFVA</sequence>
<comment type="function">
    <text evidence="12">Key component of the F(0) channel; it plays a direct role in translocation across the membrane. A homomeric c-ring of between 10-14 subunits forms the central stalk rotor element with the F(1) delta and epsilon subunits.</text>
</comment>
<dbReference type="Pfam" id="PF00137">
    <property type="entry name" value="ATP-synt_C"/>
    <property type="match status" value="1"/>
</dbReference>
<evidence type="ECO:0000256" key="10">
    <source>
        <dbReference type="ARBA" id="ARBA00023136"/>
    </source>
</evidence>
<comment type="subcellular location">
    <subcellularLocation>
        <location evidence="12">Cell membrane</location>
        <topology evidence="12">Multi-pass membrane protein</topology>
    </subcellularLocation>
    <subcellularLocation>
        <location evidence="1">Membrane</location>
        <topology evidence="1">Multi-pass membrane protein</topology>
    </subcellularLocation>
</comment>
<evidence type="ECO:0000256" key="6">
    <source>
        <dbReference type="ARBA" id="ARBA00022781"/>
    </source>
</evidence>
<evidence type="ECO:0000256" key="7">
    <source>
        <dbReference type="ARBA" id="ARBA00022989"/>
    </source>
</evidence>
<dbReference type="InterPro" id="IPR035921">
    <property type="entry name" value="F/V-ATP_Csub_sf"/>
</dbReference>
<evidence type="ECO:0000313" key="15">
    <source>
        <dbReference type="Proteomes" id="UP000584587"/>
    </source>
</evidence>
<dbReference type="NCBIfam" id="TIGR01260">
    <property type="entry name" value="ATP_synt_c"/>
    <property type="match status" value="1"/>
</dbReference>
<keyword evidence="9 12" id="KW-0446">Lipid-binding</keyword>
<feature type="transmembrane region" description="Helical" evidence="12">
    <location>
        <begin position="78"/>
        <end position="102"/>
    </location>
</feature>
<dbReference type="PANTHER" id="PTHR10031:SF0">
    <property type="entry name" value="ATPASE PROTEIN 9"/>
    <property type="match status" value="1"/>
</dbReference>
<evidence type="ECO:0000256" key="1">
    <source>
        <dbReference type="ARBA" id="ARBA00004141"/>
    </source>
</evidence>
<dbReference type="InterPro" id="IPR005953">
    <property type="entry name" value="ATP_synth_csu_bac/chlpt"/>
</dbReference>
<dbReference type="GO" id="GO:0045259">
    <property type="term" value="C:proton-transporting ATP synthase complex"/>
    <property type="evidence" value="ECO:0007669"/>
    <property type="project" value="UniProtKB-KW"/>
</dbReference>
<dbReference type="CDD" id="cd18184">
    <property type="entry name" value="ATP-synt_Fo_c_NaATPase"/>
    <property type="match status" value="1"/>
</dbReference>
<dbReference type="RefSeq" id="WP_168105078.1">
    <property type="nucleotide sequence ID" value="NZ_CP051215.1"/>
</dbReference>
<reference evidence="14 15" key="1">
    <citation type="submission" date="2020-04" db="EMBL/GenBank/DDBJ databases">
        <title>Complete genome sequence of Spiroplasma platyhelix ATCC 51748, an insect isolate.</title>
        <authorList>
            <person name="Green E.A."/>
            <person name="Klassen J.L."/>
        </authorList>
    </citation>
    <scope>NUCLEOTIDE SEQUENCE [LARGE SCALE GENOMIC DNA]</scope>
    <source>
        <strain evidence="14 15">PALS-1</strain>
    </source>
</reference>
<keyword evidence="10 12" id="KW-0472">Membrane</keyword>
<dbReference type="Gene3D" id="1.20.120.610">
    <property type="entry name" value="lithium bound rotor ring of v- atpase"/>
    <property type="match status" value="1"/>
</dbReference>
<keyword evidence="6 12" id="KW-0375">Hydrogen ion transport</keyword>
<dbReference type="SUPFAM" id="SSF81333">
    <property type="entry name" value="F1F0 ATP synthase subunit C"/>
    <property type="match status" value="1"/>
</dbReference>
<keyword evidence="11 12" id="KW-0066">ATP synthesis</keyword>
<evidence type="ECO:0000256" key="2">
    <source>
        <dbReference type="ARBA" id="ARBA00006704"/>
    </source>
</evidence>
<dbReference type="PANTHER" id="PTHR10031">
    <property type="entry name" value="ATP SYNTHASE LIPID-BINDING PROTEIN, MITOCHONDRIAL"/>
    <property type="match status" value="1"/>
</dbReference>
<protein>
    <recommendedName>
        <fullName evidence="12">ATP synthase subunit c</fullName>
    </recommendedName>
    <alternativeName>
        <fullName evidence="12">ATP synthase F(0) sector subunit c</fullName>
    </alternativeName>
    <alternativeName>
        <fullName evidence="12">F-type ATPase subunit c</fullName>
        <shortName evidence="12">F-ATPase subunit c</shortName>
    </alternativeName>
    <alternativeName>
        <fullName evidence="12">Lipid-binding protein</fullName>
    </alternativeName>
</protein>
<dbReference type="GO" id="GO:0008289">
    <property type="term" value="F:lipid binding"/>
    <property type="evidence" value="ECO:0007669"/>
    <property type="project" value="UniProtKB-KW"/>
</dbReference>
<keyword evidence="4 12" id="KW-0138">CF(0)</keyword>
<feature type="site" description="Reversibly protonated during proton transport" evidence="12">
    <location>
        <position position="86"/>
    </location>
</feature>
<dbReference type="GO" id="GO:0046933">
    <property type="term" value="F:proton-transporting ATP synthase activity, rotational mechanism"/>
    <property type="evidence" value="ECO:0007669"/>
    <property type="project" value="UniProtKB-UniRule"/>
</dbReference>
<accession>A0A846TQJ5</accession>
<dbReference type="GO" id="GO:0005886">
    <property type="term" value="C:plasma membrane"/>
    <property type="evidence" value="ECO:0007669"/>
    <property type="project" value="UniProtKB-SubCell"/>
</dbReference>